<reference evidence="1" key="1">
    <citation type="submission" date="2024-02" db="EMBL/GenBank/DDBJ databases">
        <title>Metagenome Assembled Genome of Zalaria obscura JY119.</title>
        <authorList>
            <person name="Vighnesh L."/>
            <person name="Jagadeeshwari U."/>
            <person name="Venkata Ramana C."/>
            <person name="Sasikala C."/>
        </authorList>
    </citation>
    <scope>NUCLEOTIDE SEQUENCE</scope>
    <source>
        <strain evidence="1">JY119</strain>
    </source>
</reference>
<dbReference type="EMBL" id="JAMKPW020000011">
    <property type="protein sequence ID" value="KAK8213625.1"/>
    <property type="molecule type" value="Genomic_DNA"/>
</dbReference>
<name>A0ACC3SIA5_9PEZI</name>
<accession>A0ACC3SIA5</accession>
<evidence type="ECO:0000313" key="1">
    <source>
        <dbReference type="EMBL" id="KAK8213625.1"/>
    </source>
</evidence>
<sequence length="1006" mass="110338">MTDASLPVHATAGYQLHSVSTSPNPPVSEQHAVQPLREVDAEEDDGEIDCICAYSDDDGNTIQCDACNRWQHIICYYPVTSEVPGDNDKHYCVRCQPRTIDARKATERQRRALEQRAAIQNYRRNASKSHKKKVKESPQLNGLSGDRHSHLHSRDRKSASPRDQPPPAKKPKISHRASGSVNPHRKRNGTTQRSPSRSPDPSAPPAAPIPYYSEEFLRLHHPGATYNETDCNLLNSIAVTNSLSTWLKDSEALEQATGLPKENIFKRWVGHIEDIPGRPEPYLEYRWDDRLSFNGRHPQWPCLLADTTIPEGGLIGELKGHVGHKEEYMDDPENRWATLRHPEPFVFFHPQLPIYIDARQEGSYFRHVRRSCQPNADLQVMITGGTEYHFCFIALKEITPGEEITVAWHIDQSIRDKMSVHGPANGANFHMNPETRSWMSNWISTILANCGPCACRKEGCLMARFDRRGQPPAPEAIPSSIKAPKMRKKKSIAPIETSHLSNSRSGSEVRKAEHDEDMTDSRSVSESYHGGSASRDITPSTHYSAAASVPEMSERERKKLMREEEMFRRQEQEHGRRGKKRHSGGSNLNTPSATSSVSSRRAGDRKDSKADENVKKQLGLSSDKHSKFADAGTHTRSNPSSARSSRRGTKVGQAPSRSLFKSSSSSSRSVKPVYTDSGIQCDMDADELAAKTPPPPRPQRRYISVTQRLLQRCASNNVNRKASTQEEEKPVVEKDNTAMDVDEQLDHTPEIVVKPDPPSPVEQASIPAPDVEMAGEEDPPKPSPVPEVADAIMKDAEPEPSVAATTPPISPKSPSSHRAGSPTNPEPPRTHSHPPMDPPSPPWTKEPTPPPSSAGPPPPTSFNRPEMHVVMPPPPANLLDNAATNGAPQTAGISLPTSSLAQSPLALTPGLQGHLFSPSVQAAVAPSPARKKMSLSDYTKRSKARETEPGAEHVSPATSAAVPASVSTAAAEQVLQGSAVTDSPKAVEEAEKAADPVTKSEQHVVS</sequence>
<evidence type="ECO:0000313" key="2">
    <source>
        <dbReference type="Proteomes" id="UP001320706"/>
    </source>
</evidence>
<organism evidence="1 2">
    <name type="scientific">Zalaria obscura</name>
    <dbReference type="NCBI Taxonomy" id="2024903"/>
    <lineage>
        <taxon>Eukaryota</taxon>
        <taxon>Fungi</taxon>
        <taxon>Dikarya</taxon>
        <taxon>Ascomycota</taxon>
        <taxon>Pezizomycotina</taxon>
        <taxon>Dothideomycetes</taxon>
        <taxon>Dothideomycetidae</taxon>
        <taxon>Dothideales</taxon>
        <taxon>Zalariaceae</taxon>
        <taxon>Zalaria</taxon>
    </lineage>
</organism>
<comment type="caution">
    <text evidence="1">The sequence shown here is derived from an EMBL/GenBank/DDBJ whole genome shotgun (WGS) entry which is preliminary data.</text>
</comment>
<keyword evidence="2" id="KW-1185">Reference proteome</keyword>
<protein>
    <submittedName>
        <fullName evidence="1">SET domain-containing protein 3</fullName>
    </submittedName>
</protein>
<gene>
    <name evidence="1" type="primary">SET3</name>
    <name evidence="1" type="ORF">M8818_002929</name>
</gene>
<proteinExistence type="predicted"/>
<dbReference type="Proteomes" id="UP001320706">
    <property type="component" value="Unassembled WGS sequence"/>
</dbReference>